<sequence>MAYQILALDLDGTLTNSQKEITKPTLDALIEIQEAGKKVVLASGRPTKGVVPLAQQLHLEDYGSYILSFNGGRITDCRTKKAIYNKILPADCAKGVYETVIKYAGHGVDILTYTSEHILSGIHSNQYTELESRINQMPIIDAGADFLDVIPDDPNKFLVTGDPDILDQIRKELSKQFHSYLSVYCSDPFFVEVMPAGIDKAHSLLKLLTSIGLTADEMICCGDGYNDLTMIETAGLGVAMANAQPAVLDKADYITKSNDEDGVLHVINEFMR</sequence>
<evidence type="ECO:0000313" key="1">
    <source>
        <dbReference type="EMBL" id="CUP98001.1"/>
    </source>
</evidence>
<protein>
    <submittedName>
        <fullName evidence="1">Putative hydrolase M6_Spy0533</fullName>
        <ecNumber evidence="1">3.-.-.-</ecNumber>
    </submittedName>
</protein>
<dbReference type="RefSeq" id="WP_055284160.1">
    <property type="nucleotide sequence ID" value="NZ_CZAY01000020.1"/>
</dbReference>
<dbReference type="SFLD" id="SFLDS00003">
    <property type="entry name" value="Haloacid_Dehalogenase"/>
    <property type="match status" value="1"/>
</dbReference>
<dbReference type="InterPro" id="IPR000150">
    <property type="entry name" value="Cof"/>
</dbReference>
<dbReference type="GeneID" id="96229754"/>
<dbReference type="Pfam" id="PF08282">
    <property type="entry name" value="Hydrolase_3"/>
    <property type="match status" value="1"/>
</dbReference>
<dbReference type="PANTHER" id="PTHR10000:SF8">
    <property type="entry name" value="HAD SUPERFAMILY HYDROLASE-LIKE, TYPE 3"/>
    <property type="match status" value="1"/>
</dbReference>
<dbReference type="EC" id="3.-.-.-" evidence="1"/>
<dbReference type="PRINTS" id="PR00119">
    <property type="entry name" value="CATATPASE"/>
</dbReference>
<name>A0A174SNP9_9FIRM</name>
<accession>A0A174SNP9</accession>
<dbReference type="SFLD" id="SFLDG01140">
    <property type="entry name" value="C2.B:_Phosphomannomutase_and_P"/>
    <property type="match status" value="1"/>
</dbReference>
<dbReference type="CDD" id="cd07516">
    <property type="entry name" value="HAD_Pase"/>
    <property type="match status" value="1"/>
</dbReference>
<proteinExistence type="predicted"/>
<dbReference type="InterPro" id="IPR023214">
    <property type="entry name" value="HAD_sf"/>
</dbReference>
<organism evidence="1 2">
    <name type="scientific">Dorea longicatena</name>
    <dbReference type="NCBI Taxonomy" id="88431"/>
    <lineage>
        <taxon>Bacteria</taxon>
        <taxon>Bacillati</taxon>
        <taxon>Bacillota</taxon>
        <taxon>Clostridia</taxon>
        <taxon>Lachnospirales</taxon>
        <taxon>Lachnospiraceae</taxon>
        <taxon>Dorea</taxon>
    </lineage>
</organism>
<dbReference type="InterPro" id="IPR006379">
    <property type="entry name" value="HAD-SF_hydro_IIB"/>
</dbReference>
<evidence type="ECO:0000313" key="2">
    <source>
        <dbReference type="Proteomes" id="UP000095485"/>
    </source>
</evidence>
<reference evidence="1 2" key="1">
    <citation type="submission" date="2015-09" db="EMBL/GenBank/DDBJ databases">
        <authorList>
            <consortium name="Pathogen Informatics"/>
        </authorList>
    </citation>
    <scope>NUCLEOTIDE SEQUENCE [LARGE SCALE GENOMIC DNA]</scope>
    <source>
        <strain evidence="1 2">2789STDY5834914</strain>
    </source>
</reference>
<dbReference type="EMBL" id="CZAY01000020">
    <property type="protein sequence ID" value="CUP98001.1"/>
    <property type="molecule type" value="Genomic_DNA"/>
</dbReference>
<dbReference type="STRING" id="88431.ERS852423_01834"/>
<dbReference type="NCBIfam" id="TIGR00099">
    <property type="entry name" value="Cof-subfamily"/>
    <property type="match status" value="1"/>
</dbReference>
<gene>
    <name evidence="1" type="ORF">ERS852526_02477</name>
</gene>
<dbReference type="Gene3D" id="3.40.50.1000">
    <property type="entry name" value="HAD superfamily/HAD-like"/>
    <property type="match status" value="1"/>
</dbReference>
<dbReference type="Gene3D" id="3.30.1240.10">
    <property type="match status" value="1"/>
</dbReference>
<dbReference type="SUPFAM" id="SSF56784">
    <property type="entry name" value="HAD-like"/>
    <property type="match status" value="1"/>
</dbReference>
<dbReference type="NCBIfam" id="TIGR01484">
    <property type="entry name" value="HAD-SF-IIB"/>
    <property type="match status" value="1"/>
</dbReference>
<dbReference type="OrthoDB" id="9781413at2"/>
<dbReference type="SFLD" id="SFLDG01144">
    <property type="entry name" value="C2.B.4:_PGP_Like"/>
    <property type="match status" value="1"/>
</dbReference>
<dbReference type="GO" id="GO:0000287">
    <property type="term" value="F:magnesium ion binding"/>
    <property type="evidence" value="ECO:0007669"/>
    <property type="project" value="TreeGrafter"/>
</dbReference>
<dbReference type="PANTHER" id="PTHR10000">
    <property type="entry name" value="PHOSPHOSERINE PHOSPHATASE"/>
    <property type="match status" value="1"/>
</dbReference>
<dbReference type="GO" id="GO:0016791">
    <property type="term" value="F:phosphatase activity"/>
    <property type="evidence" value="ECO:0007669"/>
    <property type="project" value="TreeGrafter"/>
</dbReference>
<dbReference type="PROSITE" id="PS01229">
    <property type="entry name" value="COF_2"/>
    <property type="match status" value="1"/>
</dbReference>
<dbReference type="AlphaFoldDB" id="A0A174SNP9"/>
<keyword evidence="1" id="KW-0378">Hydrolase</keyword>
<dbReference type="GO" id="GO:0005829">
    <property type="term" value="C:cytosol"/>
    <property type="evidence" value="ECO:0007669"/>
    <property type="project" value="TreeGrafter"/>
</dbReference>
<dbReference type="InterPro" id="IPR036412">
    <property type="entry name" value="HAD-like_sf"/>
</dbReference>
<dbReference type="Proteomes" id="UP000095485">
    <property type="component" value="Unassembled WGS sequence"/>
</dbReference>